<sequence>MIKDSVFLISGGLSGLGRGAAERLLKEGASVSICDLKFAHNDDKLRSFQDKVLFFQVDVTSEKEIRNAIDLTKRKFDVRTP</sequence>
<keyword evidence="3" id="KW-1185">Reference proteome</keyword>
<name>A0A834I941_RHYFE</name>
<comment type="caution">
    <text evidence="2">The sequence shown here is derived from an EMBL/GenBank/DDBJ whole genome shotgun (WGS) entry which is preliminary data.</text>
</comment>
<accession>A0A834I941</accession>
<dbReference type="Gene3D" id="3.40.50.720">
    <property type="entry name" value="NAD(P)-binding Rossmann-like Domain"/>
    <property type="match status" value="1"/>
</dbReference>
<gene>
    <name evidence="2" type="ORF">GWI33_011860</name>
</gene>
<evidence type="ECO:0000256" key="1">
    <source>
        <dbReference type="ARBA" id="ARBA00023002"/>
    </source>
</evidence>
<evidence type="ECO:0000313" key="2">
    <source>
        <dbReference type="EMBL" id="KAF7275329.1"/>
    </source>
</evidence>
<dbReference type="SUPFAM" id="SSF51735">
    <property type="entry name" value="NAD(P)-binding Rossmann-fold domains"/>
    <property type="match status" value="1"/>
</dbReference>
<dbReference type="AlphaFoldDB" id="A0A834I941"/>
<proteinExistence type="predicted"/>
<keyword evidence="1" id="KW-0560">Oxidoreductase</keyword>
<evidence type="ECO:0000313" key="3">
    <source>
        <dbReference type="Proteomes" id="UP000625711"/>
    </source>
</evidence>
<reference evidence="2" key="1">
    <citation type="submission" date="2020-08" db="EMBL/GenBank/DDBJ databases">
        <title>Genome sequencing and assembly of the red palm weevil Rhynchophorus ferrugineus.</title>
        <authorList>
            <person name="Dias G.B."/>
            <person name="Bergman C.M."/>
            <person name="Manee M."/>
        </authorList>
    </citation>
    <scope>NUCLEOTIDE SEQUENCE</scope>
    <source>
        <strain evidence="2">AA-2017</strain>
        <tissue evidence="2">Whole larva</tissue>
    </source>
</reference>
<dbReference type="EMBL" id="JAACXV010010768">
    <property type="protein sequence ID" value="KAF7275329.1"/>
    <property type="molecule type" value="Genomic_DNA"/>
</dbReference>
<dbReference type="InterPro" id="IPR002347">
    <property type="entry name" value="SDR_fam"/>
</dbReference>
<organism evidence="2 3">
    <name type="scientific">Rhynchophorus ferrugineus</name>
    <name type="common">Red palm weevil</name>
    <name type="synonym">Curculio ferrugineus</name>
    <dbReference type="NCBI Taxonomy" id="354439"/>
    <lineage>
        <taxon>Eukaryota</taxon>
        <taxon>Metazoa</taxon>
        <taxon>Ecdysozoa</taxon>
        <taxon>Arthropoda</taxon>
        <taxon>Hexapoda</taxon>
        <taxon>Insecta</taxon>
        <taxon>Pterygota</taxon>
        <taxon>Neoptera</taxon>
        <taxon>Endopterygota</taxon>
        <taxon>Coleoptera</taxon>
        <taxon>Polyphaga</taxon>
        <taxon>Cucujiformia</taxon>
        <taxon>Curculionidae</taxon>
        <taxon>Dryophthorinae</taxon>
        <taxon>Rhynchophorus</taxon>
    </lineage>
</organism>
<dbReference type="Pfam" id="PF00106">
    <property type="entry name" value="adh_short"/>
    <property type="match status" value="1"/>
</dbReference>
<dbReference type="InterPro" id="IPR036291">
    <property type="entry name" value="NAD(P)-bd_dom_sf"/>
</dbReference>
<protein>
    <submittedName>
        <fullName evidence="2">Uncharacterized protein</fullName>
    </submittedName>
</protein>
<dbReference type="Proteomes" id="UP000625711">
    <property type="component" value="Unassembled WGS sequence"/>
</dbReference>
<dbReference type="PANTHER" id="PTHR43658">
    <property type="entry name" value="SHORT-CHAIN DEHYDROGENASE/REDUCTASE"/>
    <property type="match status" value="1"/>
</dbReference>
<dbReference type="PANTHER" id="PTHR43658:SF8">
    <property type="entry name" value="17-BETA-HYDROXYSTEROID DEHYDROGENASE 14-RELATED"/>
    <property type="match status" value="1"/>
</dbReference>
<dbReference type="GO" id="GO:0016491">
    <property type="term" value="F:oxidoreductase activity"/>
    <property type="evidence" value="ECO:0007669"/>
    <property type="project" value="UniProtKB-KW"/>
</dbReference>